<feature type="transmembrane region" description="Helical" evidence="2">
    <location>
        <begin position="109"/>
        <end position="135"/>
    </location>
</feature>
<keyword evidence="2" id="KW-1133">Transmembrane helix</keyword>
<reference evidence="3 4" key="1">
    <citation type="submission" date="2016-10" db="EMBL/GenBank/DDBJ databases">
        <authorList>
            <person name="de Groot N.N."/>
        </authorList>
    </citation>
    <scope>NUCLEOTIDE SEQUENCE [LARGE SCALE GENOMIC DNA]</scope>
    <source>
        <strain evidence="3 4">CGMCC 1.7054</strain>
    </source>
</reference>
<accession>A0A1I7MKZ9</accession>
<evidence type="ECO:0000313" key="4">
    <source>
        <dbReference type="Proteomes" id="UP000198881"/>
    </source>
</evidence>
<organism evidence="3 4">
    <name type="scientific">Micrococcus terreus</name>
    <dbReference type="NCBI Taxonomy" id="574650"/>
    <lineage>
        <taxon>Bacteria</taxon>
        <taxon>Bacillati</taxon>
        <taxon>Actinomycetota</taxon>
        <taxon>Actinomycetes</taxon>
        <taxon>Micrococcales</taxon>
        <taxon>Micrococcaceae</taxon>
        <taxon>Micrococcus</taxon>
    </lineage>
</organism>
<dbReference type="OrthoDB" id="4932060at2"/>
<sequence length="233" mass="23805">MSHQAPGPNETANNPYGQTHGQDPRGQAPQGYHQQGYAPGGYPQGGYGQPPQRPGNGFGVAALVVGIIALLLAWIPVINIGAIVLGVIAVILGILGLRKKFAGKGMSIAGIVLGALAIIGSVIVLIATAAFVGLVEEEIQRTEGQEFSVEYIATVDQGEAQVSYGSAGGSSTESITGEWNEETTVTGFNLLSVTVTGDATAGEQQLGCEIRVNGETVAEETGTSLAACSAPTR</sequence>
<feature type="region of interest" description="Disordered" evidence="1">
    <location>
        <begin position="1"/>
        <end position="35"/>
    </location>
</feature>
<keyword evidence="2" id="KW-0812">Transmembrane</keyword>
<dbReference type="STRING" id="574650.SAMN04487966_104219"/>
<evidence type="ECO:0008006" key="5">
    <source>
        <dbReference type="Google" id="ProtNLM"/>
    </source>
</evidence>
<feature type="compositionally biased region" description="Polar residues" evidence="1">
    <location>
        <begin position="10"/>
        <end position="21"/>
    </location>
</feature>
<dbReference type="Gene3D" id="2.60.40.2880">
    <property type="entry name" value="MmpS1-5, C-terminal soluble domain"/>
    <property type="match status" value="1"/>
</dbReference>
<evidence type="ECO:0000256" key="2">
    <source>
        <dbReference type="SAM" id="Phobius"/>
    </source>
</evidence>
<dbReference type="InterPro" id="IPR038468">
    <property type="entry name" value="MmpS_C"/>
</dbReference>
<dbReference type="Proteomes" id="UP000198881">
    <property type="component" value="Unassembled WGS sequence"/>
</dbReference>
<dbReference type="RefSeq" id="WP_091696533.1">
    <property type="nucleotide sequence ID" value="NZ_FPCG01000004.1"/>
</dbReference>
<dbReference type="EMBL" id="FPCG01000004">
    <property type="protein sequence ID" value="SFV22601.1"/>
    <property type="molecule type" value="Genomic_DNA"/>
</dbReference>
<keyword evidence="4" id="KW-1185">Reference proteome</keyword>
<keyword evidence="2" id="KW-0472">Membrane</keyword>
<evidence type="ECO:0000256" key="1">
    <source>
        <dbReference type="SAM" id="MobiDB-lite"/>
    </source>
</evidence>
<feature type="transmembrane region" description="Helical" evidence="2">
    <location>
        <begin position="80"/>
        <end position="97"/>
    </location>
</feature>
<protein>
    <recommendedName>
        <fullName evidence="5">DUF4190 domain-containing protein</fullName>
    </recommendedName>
</protein>
<feature type="transmembrane region" description="Helical" evidence="2">
    <location>
        <begin position="57"/>
        <end position="74"/>
    </location>
</feature>
<gene>
    <name evidence="3" type="ORF">SAMN04487966_104219</name>
</gene>
<dbReference type="AlphaFoldDB" id="A0A1I7MKZ9"/>
<proteinExistence type="predicted"/>
<name>A0A1I7MKZ9_9MICC</name>
<evidence type="ECO:0000313" key="3">
    <source>
        <dbReference type="EMBL" id="SFV22601.1"/>
    </source>
</evidence>